<dbReference type="AlphaFoldDB" id="A0A1L8DZ71"/>
<dbReference type="PIRSF" id="PIRSF036881">
    <property type="entry name" value="PAT"/>
    <property type="match status" value="1"/>
</dbReference>
<evidence type="ECO:0000256" key="1">
    <source>
        <dbReference type="ARBA" id="ARBA00004502"/>
    </source>
</evidence>
<dbReference type="EMBL" id="GFDF01002326">
    <property type="protein sequence ID" value="JAV11758.1"/>
    <property type="molecule type" value="Transcribed_RNA"/>
</dbReference>
<feature type="region of interest" description="Disordered" evidence="4">
    <location>
        <begin position="293"/>
        <end position="314"/>
    </location>
</feature>
<keyword evidence="3" id="KW-0551">Lipid droplet</keyword>
<feature type="compositionally biased region" description="Polar residues" evidence="4">
    <location>
        <begin position="1"/>
        <end position="21"/>
    </location>
</feature>
<dbReference type="InterPro" id="IPR004279">
    <property type="entry name" value="Perilipin"/>
</dbReference>
<reference evidence="5" key="1">
    <citation type="submission" date="2016-12" db="EMBL/GenBank/DDBJ databases">
        <title>An insight into the sialome and mialome of the sand fly, Nyssomyia neivai.</title>
        <authorList>
            <person name="Sebastian V."/>
            <person name="Goulart T.M."/>
            <person name="Oliveira W."/>
            <person name="Calvo E."/>
            <person name="Oliveira L.F."/>
            <person name="Pinto M.C."/>
            <person name="Rosselino A.M."/>
            <person name="Ribeiro J.M."/>
        </authorList>
    </citation>
    <scope>NUCLEOTIDE SEQUENCE</scope>
</reference>
<feature type="region of interest" description="Disordered" evidence="4">
    <location>
        <begin position="1"/>
        <end position="30"/>
    </location>
</feature>
<evidence type="ECO:0000256" key="4">
    <source>
        <dbReference type="SAM" id="MobiDB-lite"/>
    </source>
</evidence>
<dbReference type="Pfam" id="PF03036">
    <property type="entry name" value="Perilipin"/>
    <property type="match status" value="1"/>
</dbReference>
<dbReference type="PANTHER" id="PTHR14024:SF53">
    <property type="entry name" value="LIPID STORAGE DROPLETS SURFACE-BINDING PROTEIN 2"/>
    <property type="match status" value="1"/>
</dbReference>
<dbReference type="PANTHER" id="PTHR14024">
    <property type="entry name" value="PERILIPIN"/>
    <property type="match status" value="1"/>
</dbReference>
<comment type="subcellular location">
    <subcellularLocation>
        <location evidence="1">Lipid droplet</location>
    </subcellularLocation>
</comment>
<feature type="compositionally biased region" description="Low complexity" evidence="4">
    <location>
        <begin position="293"/>
        <end position="306"/>
    </location>
</feature>
<evidence type="ECO:0000256" key="3">
    <source>
        <dbReference type="ARBA" id="ARBA00022677"/>
    </source>
</evidence>
<dbReference type="GO" id="GO:0005829">
    <property type="term" value="C:cytosol"/>
    <property type="evidence" value="ECO:0007669"/>
    <property type="project" value="TreeGrafter"/>
</dbReference>
<comment type="similarity">
    <text evidence="2">Belongs to the perilipin family.</text>
</comment>
<dbReference type="GO" id="GO:0005811">
    <property type="term" value="C:lipid droplet"/>
    <property type="evidence" value="ECO:0007669"/>
    <property type="project" value="UniProtKB-SubCell"/>
</dbReference>
<dbReference type="GO" id="GO:0010890">
    <property type="term" value="P:positive regulation of triglyceride storage"/>
    <property type="evidence" value="ECO:0007669"/>
    <property type="project" value="TreeGrafter"/>
</dbReference>
<protein>
    <submittedName>
        <fullName evidence="5">Putative lipid storage droplet-2</fullName>
    </submittedName>
</protein>
<sequence length="314" mass="35141">MDQLEDNSQTTKNSTSNGTAQHNKDNGECSSEEQAVAIINDNQNLLPHLESFERMMKLPVVEAAWNQSQDVYGKVKGSNAMFNWAFNTAEDALRGAVHITAPFVQKFDKPIHMVDQTIMRGMDKLEVKAPIIKEPPQEIYNHAKSKIIERVQPHINKVCSLRSAGQQKAASLKELSWAKANEVLATQYGSMAVSGVDTTATLAERLLDYYFPRAESDVEDENSPISATEDPVLHTVQTVGRLSNKIARRVYHTVSRQMKHLKKQDVHEYIASLIAVLRLTQYLNFINEKVTSMQSTPSTSKSSNGTHKMIENGK</sequence>
<evidence type="ECO:0000256" key="2">
    <source>
        <dbReference type="ARBA" id="ARBA00006311"/>
    </source>
</evidence>
<proteinExistence type="inferred from homology"/>
<dbReference type="GO" id="GO:0019915">
    <property type="term" value="P:lipid storage"/>
    <property type="evidence" value="ECO:0007669"/>
    <property type="project" value="TreeGrafter"/>
</dbReference>
<evidence type="ECO:0000313" key="5">
    <source>
        <dbReference type="EMBL" id="JAV11758.1"/>
    </source>
</evidence>
<organism evidence="5">
    <name type="scientific">Nyssomyia neivai</name>
    <dbReference type="NCBI Taxonomy" id="330878"/>
    <lineage>
        <taxon>Eukaryota</taxon>
        <taxon>Metazoa</taxon>
        <taxon>Ecdysozoa</taxon>
        <taxon>Arthropoda</taxon>
        <taxon>Hexapoda</taxon>
        <taxon>Insecta</taxon>
        <taxon>Pterygota</taxon>
        <taxon>Neoptera</taxon>
        <taxon>Endopterygota</taxon>
        <taxon>Diptera</taxon>
        <taxon>Nematocera</taxon>
        <taxon>Psychodoidea</taxon>
        <taxon>Psychodidae</taxon>
        <taxon>Nyssomyia</taxon>
    </lineage>
</organism>
<name>A0A1L8DZ71_9DIPT</name>
<accession>A0A1L8DZ71</accession>